<feature type="binding site" evidence="2">
    <location>
        <position position="13"/>
    </location>
    <ligand>
        <name>Mg(2+)</name>
        <dbReference type="ChEBI" id="CHEBI:18420"/>
    </ligand>
</feature>
<comment type="function">
    <text evidence="2">Poorly processive, error-prone DNA polymerase involved in untargeted mutagenesis. Copies undamaged DNA at stalled replication forks, which arise in vivo from mismatched or misaligned primer ends. These misaligned primers can be extended by PolIV. Exhibits no 3'-5' exonuclease (proofreading) activity. May be involved in translesional synthesis.</text>
</comment>
<keyword evidence="2" id="KW-0808">Transferase</keyword>
<dbReference type="EMBL" id="NEXB01000076">
    <property type="protein sequence ID" value="PSN87225.1"/>
    <property type="molecule type" value="Genomic_DNA"/>
</dbReference>
<keyword evidence="2" id="KW-0227">DNA damage</keyword>
<dbReference type="CDD" id="cd03586">
    <property type="entry name" value="PolY_Pol_IV_kappa"/>
    <property type="match status" value="1"/>
</dbReference>
<dbReference type="EC" id="2.7.7.7" evidence="2"/>
<keyword evidence="2" id="KW-0234">DNA repair</keyword>
<dbReference type="HAMAP" id="MF_01113">
    <property type="entry name" value="DNApol_IV"/>
    <property type="match status" value="1"/>
</dbReference>
<keyword evidence="2" id="KW-0479">Metal-binding</keyword>
<keyword evidence="2" id="KW-0239">DNA-directed DNA polymerase</keyword>
<dbReference type="InterPro" id="IPR036775">
    <property type="entry name" value="DNA_pol_Y-fam_lit_finger_sf"/>
</dbReference>
<dbReference type="InterPro" id="IPR022880">
    <property type="entry name" value="DNApol_IV"/>
</dbReference>
<evidence type="ECO:0000259" key="3">
    <source>
        <dbReference type="PROSITE" id="PS50173"/>
    </source>
</evidence>
<sequence length="371" mass="41190">MFEWEGRLVVHVDMNAFYPSCEQLANPSLRGKPVIVVMTPEDGEIITRGAVASCSYEARTFGVRSGMSYLKARELCPEGVYIRTNFSLYEEVSSRVMGELEAFADKLEVASIDEAYLDSTRRAQEYASPEEFGEAIKRTIKERVGLTCSVGIAPTKACAKIASDYRKPDGLTVVRPGQVKSFLAPLEVGRVAGIGPKTQAALEGMGIRLLGELAATPPYILEERFGRVGVWMWLVANGEDNDPVEPQSEYKSISTEHTLERPTTDTAIIRGALQPMVGELHSRISSLGLLYRTVGVKFVYNDFKVATRDHSYREPRGDPASIEQAITLLLGRFDYTKPVRKVGLRLSSFIKIPENQKTIEEWITQGANKDQ</sequence>
<proteinExistence type="inferred from homology"/>
<dbReference type="SUPFAM" id="SSF100879">
    <property type="entry name" value="Lesion bypass DNA polymerase (Y-family), little finger domain"/>
    <property type="match status" value="1"/>
</dbReference>
<dbReference type="Proteomes" id="UP000241473">
    <property type="component" value="Unassembled WGS sequence"/>
</dbReference>
<dbReference type="PROSITE" id="PS50173">
    <property type="entry name" value="UMUC"/>
    <property type="match status" value="1"/>
</dbReference>
<dbReference type="InterPro" id="IPR043128">
    <property type="entry name" value="Rev_trsase/Diguanyl_cyclase"/>
</dbReference>
<protein>
    <recommendedName>
        <fullName evidence="2">DNA polymerase IV</fullName>
        <shortName evidence="2">Pol IV</shortName>
        <ecNumber evidence="2">2.7.7.7</ecNumber>
    </recommendedName>
</protein>
<dbReference type="InterPro" id="IPR024728">
    <property type="entry name" value="PolY_HhH_motif"/>
</dbReference>
<keyword evidence="2" id="KW-0963">Cytoplasm</keyword>
<dbReference type="NCBIfam" id="NF002677">
    <property type="entry name" value="PRK02406.1"/>
    <property type="match status" value="1"/>
</dbReference>
<dbReference type="Gene3D" id="1.10.150.20">
    <property type="entry name" value="5' to 3' exonuclease, C-terminal subdomain"/>
    <property type="match status" value="1"/>
</dbReference>
<dbReference type="GO" id="GO:0005737">
    <property type="term" value="C:cytoplasm"/>
    <property type="evidence" value="ECO:0007669"/>
    <property type="project" value="UniProtKB-SubCell"/>
</dbReference>
<dbReference type="GO" id="GO:0000287">
    <property type="term" value="F:magnesium ion binding"/>
    <property type="evidence" value="ECO:0007669"/>
    <property type="project" value="UniProtKB-UniRule"/>
</dbReference>
<dbReference type="SUPFAM" id="SSF56672">
    <property type="entry name" value="DNA/RNA polymerases"/>
    <property type="match status" value="1"/>
</dbReference>
<keyword evidence="2" id="KW-0515">Mutator protein</keyword>
<reference evidence="4 5" key="1">
    <citation type="submission" date="2017-04" db="EMBL/GenBank/DDBJ databases">
        <title>Novel microbial lineages endemic to geothermal iron-oxide mats fill important gaps in the evolutionary history of Archaea.</title>
        <authorList>
            <person name="Jay Z.J."/>
            <person name="Beam J.P."/>
            <person name="Dlakic M."/>
            <person name="Rusch D.B."/>
            <person name="Kozubal M.A."/>
            <person name="Inskeep W.P."/>
        </authorList>
    </citation>
    <scope>NUCLEOTIDE SEQUENCE [LARGE SCALE GENOMIC DNA]</scope>
    <source>
        <strain evidence="4">OSP_C</strain>
    </source>
</reference>
<dbReference type="Gene3D" id="3.30.1490.100">
    <property type="entry name" value="DNA polymerase, Y-family, little finger domain"/>
    <property type="match status" value="1"/>
</dbReference>
<accession>A0A2R6ALK7</accession>
<feature type="binding site" evidence="2">
    <location>
        <position position="113"/>
    </location>
    <ligand>
        <name>Mg(2+)</name>
        <dbReference type="ChEBI" id="CHEBI:18420"/>
    </ligand>
</feature>
<dbReference type="GO" id="GO:0006281">
    <property type="term" value="P:DNA repair"/>
    <property type="evidence" value="ECO:0007669"/>
    <property type="project" value="UniProtKB-UniRule"/>
</dbReference>
<keyword evidence="2" id="KW-0235">DNA replication</keyword>
<comment type="caution">
    <text evidence="4">The sequence shown here is derived from an EMBL/GenBank/DDBJ whole genome shotgun (WGS) entry which is preliminary data.</text>
</comment>
<keyword evidence="2" id="KW-0548">Nucleotidyltransferase</keyword>
<comment type="catalytic activity">
    <reaction evidence="2">
        <text>DNA(n) + a 2'-deoxyribonucleoside 5'-triphosphate = DNA(n+1) + diphosphate</text>
        <dbReference type="Rhea" id="RHEA:22508"/>
        <dbReference type="Rhea" id="RHEA-COMP:17339"/>
        <dbReference type="Rhea" id="RHEA-COMP:17340"/>
        <dbReference type="ChEBI" id="CHEBI:33019"/>
        <dbReference type="ChEBI" id="CHEBI:61560"/>
        <dbReference type="ChEBI" id="CHEBI:173112"/>
        <dbReference type="EC" id="2.7.7.7"/>
    </reaction>
</comment>
<keyword evidence="2" id="KW-0238">DNA-binding</keyword>
<dbReference type="InterPro" id="IPR050116">
    <property type="entry name" value="DNA_polymerase-Y"/>
</dbReference>
<evidence type="ECO:0000256" key="1">
    <source>
        <dbReference type="ARBA" id="ARBA00010945"/>
    </source>
</evidence>
<evidence type="ECO:0000313" key="4">
    <source>
        <dbReference type="EMBL" id="PSN87225.1"/>
    </source>
</evidence>
<evidence type="ECO:0000313" key="5">
    <source>
        <dbReference type="Proteomes" id="UP000241473"/>
    </source>
</evidence>
<dbReference type="PANTHER" id="PTHR11076">
    <property type="entry name" value="DNA REPAIR POLYMERASE UMUC / TRANSFERASE FAMILY MEMBER"/>
    <property type="match status" value="1"/>
</dbReference>
<comment type="similarity">
    <text evidence="1 2">Belongs to the DNA polymerase type-Y family.</text>
</comment>
<feature type="site" description="Substrate discrimination" evidence="2">
    <location>
        <position position="18"/>
    </location>
</feature>
<dbReference type="GO" id="GO:0006261">
    <property type="term" value="P:DNA-templated DNA replication"/>
    <property type="evidence" value="ECO:0007669"/>
    <property type="project" value="UniProtKB-UniRule"/>
</dbReference>
<dbReference type="Gene3D" id="3.40.1170.60">
    <property type="match status" value="1"/>
</dbReference>
<comment type="cofactor">
    <cofactor evidence="2">
        <name>Mg(2+)</name>
        <dbReference type="ChEBI" id="CHEBI:18420"/>
    </cofactor>
    <text evidence="2">Binds 2 magnesium ions per subunit.</text>
</comment>
<feature type="active site" evidence="2">
    <location>
        <position position="114"/>
    </location>
</feature>
<organism evidence="4 5">
    <name type="scientific">Candidatus Marsarchaeota G1 archaeon OSP_C</name>
    <dbReference type="NCBI Taxonomy" id="1978154"/>
    <lineage>
        <taxon>Archaea</taxon>
        <taxon>Candidatus Marsarchaeota</taxon>
        <taxon>Candidatus Marsarchaeota group 1</taxon>
    </lineage>
</organism>
<dbReference type="Pfam" id="PF00817">
    <property type="entry name" value="IMS"/>
    <property type="match status" value="1"/>
</dbReference>
<keyword evidence="2" id="KW-0460">Magnesium</keyword>
<dbReference type="Pfam" id="PF11799">
    <property type="entry name" value="IMS_C"/>
    <property type="match status" value="1"/>
</dbReference>
<dbReference type="GO" id="GO:0042276">
    <property type="term" value="P:error-prone translesion synthesis"/>
    <property type="evidence" value="ECO:0007669"/>
    <property type="project" value="TreeGrafter"/>
</dbReference>
<gene>
    <name evidence="2" type="primary">dbh</name>
    <name evidence="4" type="ORF">B9Q00_09410</name>
</gene>
<dbReference type="Gene3D" id="3.30.70.270">
    <property type="match status" value="1"/>
</dbReference>
<dbReference type="GO" id="GO:0003684">
    <property type="term" value="F:damaged DNA binding"/>
    <property type="evidence" value="ECO:0007669"/>
    <property type="project" value="InterPro"/>
</dbReference>
<comment type="subunit">
    <text evidence="2">Monomer.</text>
</comment>
<dbReference type="InterPro" id="IPR017961">
    <property type="entry name" value="DNA_pol_Y-fam_little_finger"/>
</dbReference>
<dbReference type="GO" id="GO:0003887">
    <property type="term" value="F:DNA-directed DNA polymerase activity"/>
    <property type="evidence" value="ECO:0007669"/>
    <property type="project" value="UniProtKB-UniRule"/>
</dbReference>
<feature type="domain" description="UmuC" evidence="3">
    <location>
        <begin position="9"/>
        <end position="195"/>
    </location>
</feature>
<comment type="subcellular location">
    <subcellularLocation>
        <location evidence="2">Cytoplasm</location>
    </subcellularLocation>
</comment>
<evidence type="ECO:0000256" key="2">
    <source>
        <dbReference type="HAMAP-Rule" id="MF_01113"/>
    </source>
</evidence>
<dbReference type="AlphaFoldDB" id="A0A2R6ALK7"/>
<dbReference type="InterPro" id="IPR043502">
    <property type="entry name" value="DNA/RNA_pol_sf"/>
</dbReference>
<dbReference type="PANTHER" id="PTHR11076:SF33">
    <property type="entry name" value="DNA POLYMERASE KAPPA"/>
    <property type="match status" value="1"/>
</dbReference>
<name>A0A2R6ALK7_9ARCH</name>
<dbReference type="InterPro" id="IPR001126">
    <property type="entry name" value="UmuC"/>
</dbReference>
<dbReference type="Pfam" id="PF11798">
    <property type="entry name" value="IMS_HHH"/>
    <property type="match status" value="1"/>
</dbReference>